<name>A0A091D7X6_FUKDA</name>
<dbReference type="InterPro" id="IPR050117">
    <property type="entry name" value="MAPK"/>
</dbReference>
<keyword evidence="3" id="KW-0547">Nucleotide-binding</keyword>
<protein>
    <submittedName>
        <fullName evidence="7">Cyclin-dependent kinase-like 3</fullName>
    </submittedName>
</protein>
<dbReference type="PROSITE" id="PS50011">
    <property type="entry name" value="PROTEIN_KINASE_DOM"/>
    <property type="match status" value="1"/>
</dbReference>
<evidence type="ECO:0000256" key="4">
    <source>
        <dbReference type="ARBA" id="ARBA00022840"/>
    </source>
</evidence>
<dbReference type="InterPro" id="IPR000719">
    <property type="entry name" value="Prot_kinase_dom"/>
</dbReference>
<keyword evidence="4" id="KW-0067">ATP-binding</keyword>
<evidence type="ECO:0000313" key="7">
    <source>
        <dbReference type="EMBL" id="KFO26593.1"/>
    </source>
</evidence>
<dbReference type="Gene3D" id="1.10.510.10">
    <property type="entry name" value="Transferase(Phosphotransferase) domain 1"/>
    <property type="match status" value="1"/>
</dbReference>
<dbReference type="GO" id="GO:0004672">
    <property type="term" value="F:protein kinase activity"/>
    <property type="evidence" value="ECO:0007669"/>
    <property type="project" value="InterPro"/>
</dbReference>
<evidence type="ECO:0000256" key="2">
    <source>
        <dbReference type="ARBA" id="ARBA00022553"/>
    </source>
</evidence>
<dbReference type="Pfam" id="PF00069">
    <property type="entry name" value="Pkinase"/>
    <property type="match status" value="1"/>
</dbReference>
<feature type="domain" description="Protein kinase" evidence="6">
    <location>
        <begin position="1"/>
        <end position="265"/>
    </location>
</feature>
<dbReference type="Proteomes" id="UP000028990">
    <property type="component" value="Unassembled WGS sequence"/>
</dbReference>
<feature type="region of interest" description="Disordered" evidence="5">
    <location>
        <begin position="43"/>
        <end position="69"/>
    </location>
</feature>
<feature type="compositionally biased region" description="Basic and acidic residues" evidence="5">
    <location>
        <begin position="49"/>
        <end position="69"/>
    </location>
</feature>
<comment type="cofactor">
    <cofactor evidence="1">
        <name>Mg(2+)</name>
        <dbReference type="ChEBI" id="CHEBI:18420"/>
    </cofactor>
</comment>
<dbReference type="GO" id="GO:0005524">
    <property type="term" value="F:ATP binding"/>
    <property type="evidence" value="ECO:0007669"/>
    <property type="project" value="UniProtKB-KW"/>
</dbReference>
<organism evidence="7 8">
    <name type="scientific">Fukomys damarensis</name>
    <name type="common">Damaraland mole rat</name>
    <name type="synonym">Cryptomys damarensis</name>
    <dbReference type="NCBI Taxonomy" id="885580"/>
    <lineage>
        <taxon>Eukaryota</taxon>
        <taxon>Metazoa</taxon>
        <taxon>Chordata</taxon>
        <taxon>Craniata</taxon>
        <taxon>Vertebrata</taxon>
        <taxon>Euteleostomi</taxon>
        <taxon>Mammalia</taxon>
        <taxon>Eutheria</taxon>
        <taxon>Euarchontoglires</taxon>
        <taxon>Glires</taxon>
        <taxon>Rodentia</taxon>
        <taxon>Hystricomorpha</taxon>
        <taxon>Bathyergidae</taxon>
        <taxon>Fukomys</taxon>
    </lineage>
</organism>
<dbReference type="AlphaFoldDB" id="A0A091D7X6"/>
<dbReference type="PROSITE" id="PS00108">
    <property type="entry name" value="PROTEIN_KINASE_ST"/>
    <property type="match status" value="1"/>
</dbReference>
<dbReference type="PANTHER" id="PTHR24055">
    <property type="entry name" value="MITOGEN-ACTIVATED PROTEIN KINASE"/>
    <property type="match status" value="1"/>
</dbReference>
<evidence type="ECO:0000259" key="6">
    <source>
        <dbReference type="PROSITE" id="PS50011"/>
    </source>
</evidence>
<reference evidence="7 8" key="1">
    <citation type="submission" date="2013-11" db="EMBL/GenBank/DDBJ databases">
        <title>The Damaraland mole rat (Fukomys damarensis) genome and evolution of African mole rats.</title>
        <authorList>
            <person name="Gladyshev V.N."/>
            <person name="Fang X."/>
        </authorList>
    </citation>
    <scope>NUCLEOTIDE SEQUENCE [LARGE SCALE GENOMIC DNA]</scope>
    <source>
        <tissue evidence="7">Liver</tissue>
    </source>
</reference>
<dbReference type="SUPFAM" id="SSF56112">
    <property type="entry name" value="Protein kinase-like (PK-like)"/>
    <property type="match status" value="1"/>
</dbReference>
<keyword evidence="2" id="KW-0597">Phosphoprotein</keyword>
<keyword evidence="7" id="KW-0418">Kinase</keyword>
<evidence type="ECO:0000256" key="1">
    <source>
        <dbReference type="ARBA" id="ARBA00001946"/>
    </source>
</evidence>
<accession>A0A091D7X6</accession>
<evidence type="ECO:0000313" key="8">
    <source>
        <dbReference type="Proteomes" id="UP000028990"/>
    </source>
</evidence>
<feature type="region of interest" description="Disordered" evidence="5">
    <location>
        <begin position="198"/>
        <end position="226"/>
    </location>
</feature>
<keyword evidence="8" id="KW-1185">Reference proteome</keyword>
<dbReference type="EMBL" id="KN123144">
    <property type="protein sequence ID" value="KFO26593.1"/>
    <property type="molecule type" value="Genomic_DNA"/>
</dbReference>
<gene>
    <name evidence="7" type="ORF">H920_11992</name>
</gene>
<dbReference type="InterPro" id="IPR011009">
    <property type="entry name" value="Kinase-like_dom_sf"/>
</dbReference>
<keyword evidence="7" id="KW-0808">Transferase</keyword>
<evidence type="ECO:0000256" key="5">
    <source>
        <dbReference type="SAM" id="MobiDB-lite"/>
    </source>
</evidence>
<dbReference type="InterPro" id="IPR008271">
    <property type="entry name" value="Ser/Thr_kinase_AS"/>
</dbReference>
<feature type="region of interest" description="Disordered" evidence="5">
    <location>
        <begin position="171"/>
        <end position="190"/>
    </location>
</feature>
<evidence type="ECO:0000256" key="3">
    <source>
        <dbReference type="ARBA" id="ARBA00022741"/>
    </source>
</evidence>
<sequence length="353" mass="40317">MRWCTLMRRRKSQVIASPVGQGRFPEYTGRGFSFEEFSDDRGTTSVSLREQHELRKSNTGQKDKDQKLEKKKKEQRLFLVEFPVQNWKEIIHQDIKPDNILVSQSGIAKLCDFGFARTLAAPGDIYTDYVATRWYRAPELVLKDTSYGKKQKKKKSKEIKVTVIKVRGGKGDTSELKKTECESRHSHQDAVENVRALSQDAKPAVSDPPNPANPITSPNDVKEEPHAEGYTVMPPINLTNTNLMAANPNSNLFCPNPSQMEKGIFNERTAQSDQMASGYKRKLNFSRFGRKEFHFPELPFTVQSKDIKGMEVKPMKVLKRESKKTDSSKIPALLNMDQNQEKQEVKLLFITFT</sequence>
<proteinExistence type="predicted"/>